<accession>A0ABQ0LFS2</accession>
<gene>
    <name evidence="1" type="ORF">MCHLO_06080</name>
</gene>
<name>A0ABQ0LFS2_MYCCL</name>
<evidence type="ECO:0000313" key="2">
    <source>
        <dbReference type="Proteomes" id="UP000815677"/>
    </source>
</evidence>
<reference evidence="1" key="1">
    <citation type="submission" date="2014-09" db="EMBL/GenBank/DDBJ databases">
        <title>Genome sequence of the luminous mushroom Mycena chlorophos for searching fungal bioluminescence genes.</title>
        <authorList>
            <person name="Tanaka Y."/>
            <person name="Kasuga D."/>
            <person name="Oba Y."/>
            <person name="Hase S."/>
            <person name="Sato K."/>
            <person name="Oba Y."/>
            <person name="Sakakibara Y."/>
        </authorList>
    </citation>
    <scope>NUCLEOTIDE SEQUENCE</scope>
</reference>
<protein>
    <recommendedName>
        <fullName evidence="3">F-box domain-containing protein</fullName>
    </recommendedName>
</protein>
<keyword evidence="2" id="KW-1185">Reference proteome</keyword>
<dbReference type="EMBL" id="DF844911">
    <property type="protein sequence ID" value="GAT48701.1"/>
    <property type="molecule type" value="Genomic_DNA"/>
</dbReference>
<evidence type="ECO:0008006" key="3">
    <source>
        <dbReference type="Google" id="ProtNLM"/>
    </source>
</evidence>
<organism evidence="1 2">
    <name type="scientific">Mycena chlorophos</name>
    <name type="common">Agaric fungus</name>
    <name type="synonym">Agaricus chlorophos</name>
    <dbReference type="NCBI Taxonomy" id="658473"/>
    <lineage>
        <taxon>Eukaryota</taxon>
        <taxon>Fungi</taxon>
        <taxon>Dikarya</taxon>
        <taxon>Basidiomycota</taxon>
        <taxon>Agaricomycotina</taxon>
        <taxon>Agaricomycetes</taxon>
        <taxon>Agaricomycetidae</taxon>
        <taxon>Agaricales</taxon>
        <taxon>Marasmiineae</taxon>
        <taxon>Mycenaceae</taxon>
        <taxon>Mycena</taxon>
    </lineage>
</organism>
<proteinExistence type="predicted"/>
<sequence>MHQNLASTVVTAVLSRQLVYSRHYPLTIHYDSSRHSPLRGCLALLLENAHRWMDVSLQLDRDDVETFQNSSVAFPLLERLDVDFSIQGAHAPGFNWALHFPKISHLGLDGNVFSDLHLTPWKRLASLKLHAAAPIILDTLSLAPQLISANLSLSHPIKTQWTRPQVECSQLSVLEIYQGMRHGAEPHLISLLRAPALRELDFRSYTSAYHKPIYSTAASLKTFLSASRCSLTWLSYRGEAAEPAFLDALSLVPSLTYLAFEPMDDTIPHSFIRSLTQSNASNPLLPALIILELGRMPEIRKGDGNLREDVERMLRSRNAATEAGTLRSVTFEWWVAETDPDPLFVVPGLDMNILRY</sequence>
<evidence type="ECO:0000313" key="1">
    <source>
        <dbReference type="EMBL" id="GAT48701.1"/>
    </source>
</evidence>
<dbReference type="SUPFAM" id="SSF52047">
    <property type="entry name" value="RNI-like"/>
    <property type="match status" value="1"/>
</dbReference>
<dbReference type="Proteomes" id="UP000815677">
    <property type="component" value="Unassembled WGS sequence"/>
</dbReference>